<comment type="caution">
    <text evidence="1">The sequence shown here is derived from an EMBL/GenBank/DDBJ whole genome shotgun (WGS) entry which is preliminary data.</text>
</comment>
<accession>A0ABW3YMT6</accession>
<dbReference type="RefSeq" id="WP_377576274.1">
    <property type="nucleotide sequence ID" value="NZ_JBHTMP010000061.1"/>
</dbReference>
<name>A0ABW3YMT6_9ACTN</name>
<dbReference type="EMBL" id="JBHTMP010000061">
    <property type="protein sequence ID" value="MFD1324891.1"/>
    <property type="molecule type" value="Genomic_DNA"/>
</dbReference>
<evidence type="ECO:0000313" key="1">
    <source>
        <dbReference type="EMBL" id="MFD1324891.1"/>
    </source>
</evidence>
<gene>
    <name evidence="1" type="ORF">ACFQ4H_27780</name>
</gene>
<evidence type="ECO:0008006" key="3">
    <source>
        <dbReference type="Google" id="ProtNLM"/>
    </source>
</evidence>
<keyword evidence="2" id="KW-1185">Reference proteome</keyword>
<evidence type="ECO:0000313" key="2">
    <source>
        <dbReference type="Proteomes" id="UP001597260"/>
    </source>
</evidence>
<proteinExistence type="predicted"/>
<reference evidence="2" key="1">
    <citation type="journal article" date="2019" name="Int. J. Syst. Evol. Microbiol.">
        <title>The Global Catalogue of Microorganisms (GCM) 10K type strain sequencing project: providing services to taxonomists for standard genome sequencing and annotation.</title>
        <authorList>
            <consortium name="The Broad Institute Genomics Platform"/>
            <consortium name="The Broad Institute Genome Sequencing Center for Infectious Disease"/>
            <person name="Wu L."/>
            <person name="Ma J."/>
        </authorList>
    </citation>
    <scope>NUCLEOTIDE SEQUENCE [LARGE SCALE GENOMIC DNA]</scope>
    <source>
        <strain evidence="2">JCM 31037</strain>
    </source>
</reference>
<protein>
    <recommendedName>
        <fullName evidence="3">Excreted virulence factor EspC, type VII ESX diderm</fullName>
    </recommendedName>
</protein>
<dbReference type="Proteomes" id="UP001597260">
    <property type="component" value="Unassembled WGS sequence"/>
</dbReference>
<sequence length="101" mass="10436">MDSLRELASRLDEAAATMTSVARAVSTVDLGQTALGADEPGRPGELGRALYAQWVAATLDRSREATDLAHQLADVAAAVRVAAAGYADVDQGSARRLPGEA</sequence>
<organism evidence="1 2">
    <name type="scientific">Micromonospora sonneratiae</name>
    <dbReference type="NCBI Taxonomy" id="1184706"/>
    <lineage>
        <taxon>Bacteria</taxon>
        <taxon>Bacillati</taxon>
        <taxon>Actinomycetota</taxon>
        <taxon>Actinomycetes</taxon>
        <taxon>Micromonosporales</taxon>
        <taxon>Micromonosporaceae</taxon>
        <taxon>Micromonospora</taxon>
    </lineage>
</organism>